<evidence type="ECO:0000313" key="14">
    <source>
        <dbReference type="EMBL" id="MBB5205010.1"/>
    </source>
</evidence>
<keyword evidence="8" id="KW-0472">Membrane</keyword>
<dbReference type="Pfam" id="PF00015">
    <property type="entry name" value="MCPsignal"/>
    <property type="match status" value="1"/>
</dbReference>
<dbReference type="Gene3D" id="1.10.287.950">
    <property type="entry name" value="Methyl-accepting chemotaxis protein"/>
    <property type="match status" value="1"/>
</dbReference>
<reference evidence="14 15" key="1">
    <citation type="submission" date="2020-08" db="EMBL/GenBank/DDBJ databases">
        <title>Genomic Encyclopedia of Type Strains, Phase IV (KMG-IV): sequencing the most valuable type-strain genomes for metagenomic binning, comparative biology and taxonomic classification.</title>
        <authorList>
            <person name="Goeker M."/>
        </authorList>
    </citation>
    <scope>NUCLEOTIDE SEQUENCE [LARGE SCALE GENOMIC DNA]</scope>
    <source>
        <strain evidence="14 15">DSM 23958</strain>
    </source>
</reference>
<gene>
    <name evidence="14" type="ORF">HNQ51_002329</name>
</gene>
<dbReference type="Pfam" id="PF02203">
    <property type="entry name" value="TarH"/>
    <property type="match status" value="1"/>
</dbReference>
<evidence type="ECO:0000256" key="1">
    <source>
        <dbReference type="ARBA" id="ARBA00004429"/>
    </source>
</evidence>
<keyword evidence="7" id="KW-1133">Transmembrane helix</keyword>
<keyword evidence="14" id="KW-0675">Receptor</keyword>
<comment type="subcellular location">
    <subcellularLocation>
        <location evidence="1">Cell inner membrane</location>
        <topology evidence="1">Multi-pass membrane protein</topology>
    </subcellularLocation>
</comment>
<keyword evidence="4" id="KW-0145">Chemotaxis</keyword>
<keyword evidence="9 11" id="KW-0807">Transducer</keyword>
<dbReference type="InterPro" id="IPR051310">
    <property type="entry name" value="MCP_chemotaxis"/>
</dbReference>
<dbReference type="GO" id="GO:0005886">
    <property type="term" value="C:plasma membrane"/>
    <property type="evidence" value="ECO:0007669"/>
    <property type="project" value="UniProtKB-SubCell"/>
</dbReference>
<evidence type="ECO:0000256" key="4">
    <source>
        <dbReference type="ARBA" id="ARBA00022500"/>
    </source>
</evidence>
<dbReference type="CDD" id="cd11386">
    <property type="entry name" value="MCP_signal"/>
    <property type="match status" value="1"/>
</dbReference>
<evidence type="ECO:0000259" key="13">
    <source>
        <dbReference type="PROSITE" id="PS50885"/>
    </source>
</evidence>
<keyword evidence="2" id="KW-1003">Cell membrane</keyword>
<evidence type="ECO:0000256" key="5">
    <source>
        <dbReference type="ARBA" id="ARBA00022519"/>
    </source>
</evidence>
<keyword evidence="5" id="KW-0997">Cell inner membrane</keyword>
<dbReference type="RefSeq" id="WP_310732982.1">
    <property type="nucleotide sequence ID" value="NZ_CP040709.1"/>
</dbReference>
<comment type="similarity">
    <text evidence="10">Belongs to the methyl-accepting chemotaxis (MCP) protein family.</text>
</comment>
<dbReference type="GO" id="GO:0006935">
    <property type="term" value="P:chemotaxis"/>
    <property type="evidence" value="ECO:0007669"/>
    <property type="project" value="UniProtKB-KW"/>
</dbReference>
<dbReference type="PROSITE" id="PS50885">
    <property type="entry name" value="HAMP"/>
    <property type="match status" value="1"/>
</dbReference>
<feature type="domain" description="Methyl-accepting transducer" evidence="12">
    <location>
        <begin position="268"/>
        <end position="497"/>
    </location>
</feature>
<dbReference type="PANTHER" id="PTHR43531:SF14">
    <property type="entry name" value="METHYL-ACCEPTING CHEMOTAXIS PROTEIN I-RELATED"/>
    <property type="match status" value="1"/>
</dbReference>
<dbReference type="PRINTS" id="PR00260">
    <property type="entry name" value="CHEMTRNSDUCR"/>
</dbReference>
<keyword evidence="3" id="KW-0488">Methylation</keyword>
<evidence type="ECO:0000256" key="3">
    <source>
        <dbReference type="ARBA" id="ARBA00022481"/>
    </source>
</evidence>
<evidence type="ECO:0000256" key="7">
    <source>
        <dbReference type="ARBA" id="ARBA00022989"/>
    </source>
</evidence>
<dbReference type="PROSITE" id="PS50111">
    <property type="entry name" value="CHEMOTAXIS_TRANSDUC_2"/>
    <property type="match status" value="1"/>
</dbReference>
<keyword evidence="15" id="KW-1185">Reference proteome</keyword>
<dbReference type="Proteomes" id="UP000554837">
    <property type="component" value="Unassembled WGS sequence"/>
</dbReference>
<dbReference type="GO" id="GO:0007165">
    <property type="term" value="P:signal transduction"/>
    <property type="evidence" value="ECO:0007669"/>
    <property type="project" value="UniProtKB-KW"/>
</dbReference>
<proteinExistence type="inferred from homology"/>
<comment type="caution">
    <text evidence="14">The sequence shown here is derived from an EMBL/GenBank/DDBJ whole genome shotgun (WGS) entry which is preliminary data.</text>
</comment>
<dbReference type="EMBL" id="JACHHO010000003">
    <property type="protein sequence ID" value="MBB5205010.1"/>
    <property type="molecule type" value="Genomic_DNA"/>
</dbReference>
<evidence type="ECO:0000256" key="10">
    <source>
        <dbReference type="ARBA" id="ARBA00029447"/>
    </source>
</evidence>
<dbReference type="InterPro" id="IPR004090">
    <property type="entry name" value="Chemotax_Me-accpt_rcpt"/>
</dbReference>
<evidence type="ECO:0000256" key="6">
    <source>
        <dbReference type="ARBA" id="ARBA00022692"/>
    </source>
</evidence>
<dbReference type="InterPro" id="IPR003122">
    <property type="entry name" value="Tar_rcpt_lig-bd"/>
</dbReference>
<dbReference type="PANTHER" id="PTHR43531">
    <property type="entry name" value="PROTEIN ICFG"/>
    <property type="match status" value="1"/>
</dbReference>
<dbReference type="SUPFAM" id="SSF58104">
    <property type="entry name" value="Methyl-accepting chemotaxis protein (MCP) signaling domain"/>
    <property type="match status" value="1"/>
</dbReference>
<dbReference type="InterPro" id="IPR004089">
    <property type="entry name" value="MCPsignal_dom"/>
</dbReference>
<accession>A0A840S9C7</accession>
<evidence type="ECO:0000256" key="2">
    <source>
        <dbReference type="ARBA" id="ARBA00022475"/>
    </source>
</evidence>
<protein>
    <submittedName>
        <fullName evidence="14">Methyl-accepting chemotaxis protein-1 (Serine sensor receptor)</fullName>
    </submittedName>
</protein>
<dbReference type="GO" id="GO:0004888">
    <property type="term" value="F:transmembrane signaling receptor activity"/>
    <property type="evidence" value="ECO:0007669"/>
    <property type="project" value="InterPro"/>
</dbReference>
<evidence type="ECO:0000256" key="8">
    <source>
        <dbReference type="ARBA" id="ARBA00023136"/>
    </source>
</evidence>
<evidence type="ECO:0000259" key="12">
    <source>
        <dbReference type="PROSITE" id="PS50111"/>
    </source>
</evidence>
<organism evidence="14 15">
    <name type="scientific">Inhella inkyongensis</name>
    <dbReference type="NCBI Taxonomy" id="392593"/>
    <lineage>
        <taxon>Bacteria</taxon>
        <taxon>Pseudomonadati</taxon>
        <taxon>Pseudomonadota</taxon>
        <taxon>Betaproteobacteria</taxon>
        <taxon>Burkholderiales</taxon>
        <taxon>Sphaerotilaceae</taxon>
        <taxon>Inhella</taxon>
    </lineage>
</organism>
<evidence type="ECO:0000256" key="11">
    <source>
        <dbReference type="PROSITE-ProRule" id="PRU00284"/>
    </source>
</evidence>
<dbReference type="SMART" id="SM00283">
    <property type="entry name" value="MA"/>
    <property type="match status" value="1"/>
</dbReference>
<evidence type="ECO:0000313" key="15">
    <source>
        <dbReference type="Proteomes" id="UP000554837"/>
    </source>
</evidence>
<dbReference type="FunFam" id="1.10.287.950:FF:000001">
    <property type="entry name" value="Methyl-accepting chemotaxis sensory transducer"/>
    <property type="match status" value="1"/>
</dbReference>
<dbReference type="InterPro" id="IPR003660">
    <property type="entry name" value="HAMP_dom"/>
</dbReference>
<dbReference type="AlphaFoldDB" id="A0A840S9C7"/>
<name>A0A840S9C7_9BURK</name>
<evidence type="ECO:0000256" key="9">
    <source>
        <dbReference type="ARBA" id="ARBA00023224"/>
    </source>
</evidence>
<sequence>MSIAKRLGLLVGLLGLLMLVIGLFGLRGLAATSEGLRTVYEDRTVPMGQLADIEARLLSNRLALATALNQQTPDAQRAAVAEVDGNIAAITKSWEAFMATYLTPEESELAKQFTASRGRFVQEGLKPALAAARAGDGVALRSLMEGPMATLFPAAKKDMEALMALQLRVAKAEYEAAMARYSSTRITSMALIVLALGLGLGLSAYLARGILRELGAEPREAAAVAQAVASGDLSQDVAVRPGDEASLMAQMARMQQSLMQTVALVRGNAESVATASAEIAQGNSDLSQRTEQQASTLQQTAATMEQLGSTVRNNADSARQASELAVNASSVAERGGEVVGQVVETMRGIHESSRKIADIIGVIDGIAFQTNILALNAAVEAARAGEQGRGFAVVAGEVRSLAQRSADAAKEIKTLIGTSVERVEQGSAQVDTAGQTMQQVVASIQRVRDIVGEISSASSEQATGIGQVSDAVSQMDQVTQQNAALVEQSAAAAESLKGQAEQLVHAVASFRLAH</sequence>
<keyword evidence="6" id="KW-0812">Transmembrane</keyword>
<feature type="domain" description="HAMP" evidence="13">
    <location>
        <begin position="219"/>
        <end position="263"/>
    </location>
</feature>